<dbReference type="STRING" id="224129.A0A1W4WMV0"/>
<organism evidence="15 16">
    <name type="scientific">Agrilus planipennis</name>
    <name type="common">Emerald ash borer</name>
    <name type="synonym">Agrilus marcopoli</name>
    <dbReference type="NCBI Taxonomy" id="224129"/>
    <lineage>
        <taxon>Eukaryota</taxon>
        <taxon>Metazoa</taxon>
        <taxon>Ecdysozoa</taxon>
        <taxon>Arthropoda</taxon>
        <taxon>Hexapoda</taxon>
        <taxon>Insecta</taxon>
        <taxon>Pterygota</taxon>
        <taxon>Neoptera</taxon>
        <taxon>Endopterygota</taxon>
        <taxon>Coleoptera</taxon>
        <taxon>Polyphaga</taxon>
        <taxon>Elateriformia</taxon>
        <taxon>Buprestoidea</taxon>
        <taxon>Buprestidae</taxon>
        <taxon>Agrilinae</taxon>
        <taxon>Agrilus</taxon>
    </lineage>
</organism>
<keyword evidence="15" id="KW-1185">Reference proteome</keyword>
<feature type="transmembrane region" description="Helical" evidence="12">
    <location>
        <begin position="307"/>
        <end position="330"/>
    </location>
</feature>
<evidence type="ECO:0000256" key="1">
    <source>
        <dbReference type="ARBA" id="ARBA00004115"/>
    </source>
</evidence>
<gene>
    <name evidence="16" type="primary">LOC108734651</name>
</gene>
<evidence type="ECO:0000256" key="4">
    <source>
        <dbReference type="ARBA" id="ARBA00022475"/>
    </source>
</evidence>
<dbReference type="Pfam" id="PF25294">
    <property type="entry name" value="RENR_N"/>
    <property type="match status" value="1"/>
</dbReference>
<dbReference type="PANTHER" id="PTHR13351:SF1">
    <property type="entry name" value="RENIN RECEPTOR"/>
    <property type="match status" value="1"/>
</dbReference>
<dbReference type="OrthoDB" id="7866065at2759"/>
<dbReference type="RefSeq" id="XP_018321787.1">
    <property type="nucleotide sequence ID" value="XM_018466285.2"/>
</dbReference>
<evidence type="ECO:0000256" key="6">
    <source>
        <dbReference type="ARBA" id="ARBA00022692"/>
    </source>
</evidence>
<keyword evidence="9 12" id="KW-1133">Transmembrane helix</keyword>
<evidence type="ECO:0000259" key="13">
    <source>
        <dbReference type="Pfam" id="PF07850"/>
    </source>
</evidence>
<evidence type="ECO:0000256" key="11">
    <source>
        <dbReference type="ARBA" id="ARBA00023170"/>
    </source>
</evidence>
<sequence>MIVRLGDFHYQCLKVLNLENMIKVSVLISYLLASVYCSGEFIVLHAPKSIQFKGQEKLDESLLKEVYSAALGQPIFQSSKWSGMYFTDPFNLAESIVTIAVDGITDLDNGKGISFPLNADESEVDVFGALETRIYEQDPDAQKNIIRIDLSQGLDSIQSYNFLNDIKSVEPEKQYKHLKVGFKEDRQFINELQLLNAITEKIESGAYQRSPAPSVFWFKFSAYKSVVNFHGENSTAANEAKVLLLDAIARLQSAFKKLYSGDVLVNVLTNEISHKRVARATSNEVKEGSDSFDDLNLASTYNENFPVIFNIILWFSVIMAFTLLAISVVIGDMDPGRDSIIYRMTSTRMKKEN</sequence>
<evidence type="ECO:0000256" key="7">
    <source>
        <dbReference type="ARBA" id="ARBA00022729"/>
    </source>
</evidence>
<evidence type="ECO:0000256" key="9">
    <source>
        <dbReference type="ARBA" id="ARBA00022989"/>
    </source>
</evidence>
<feature type="domain" description="Renin receptor N-terminal" evidence="14">
    <location>
        <begin position="37"/>
        <end position="270"/>
    </location>
</feature>
<dbReference type="AlphaFoldDB" id="A0A1W4WMV0"/>
<evidence type="ECO:0000313" key="15">
    <source>
        <dbReference type="Proteomes" id="UP000192223"/>
    </source>
</evidence>
<keyword evidence="4" id="KW-1003">Cell membrane</keyword>
<keyword evidence="6 12" id="KW-0812">Transmembrane</keyword>
<evidence type="ECO:0000256" key="3">
    <source>
        <dbReference type="ARBA" id="ARBA00004373"/>
    </source>
</evidence>
<dbReference type="GO" id="GO:0098588">
    <property type="term" value="C:bounding membrane of organelle"/>
    <property type="evidence" value="ECO:0007669"/>
    <property type="project" value="UniProtKB-ARBA"/>
</dbReference>
<keyword evidence="11 16" id="KW-0675">Receptor</keyword>
<dbReference type="GO" id="GO:0005789">
    <property type="term" value="C:endoplasmic reticulum membrane"/>
    <property type="evidence" value="ECO:0007669"/>
    <property type="project" value="UniProtKB-SubCell"/>
</dbReference>
<comment type="subcellular location">
    <subcellularLocation>
        <location evidence="2">Cell membrane</location>
        <topology evidence="2">Single-pass type I membrane protein</topology>
    </subcellularLocation>
    <subcellularLocation>
        <location evidence="1">Endoplasmic reticulum membrane</location>
        <topology evidence="1">Single-pass type I membrane protein</topology>
    </subcellularLocation>
    <subcellularLocation>
        <location evidence="3">Vesicle</location>
    </subcellularLocation>
</comment>
<evidence type="ECO:0000259" key="14">
    <source>
        <dbReference type="Pfam" id="PF25294"/>
    </source>
</evidence>
<dbReference type="GO" id="GO:0009897">
    <property type="term" value="C:external side of plasma membrane"/>
    <property type="evidence" value="ECO:0007669"/>
    <property type="project" value="TreeGrafter"/>
</dbReference>
<dbReference type="GO" id="GO:0031982">
    <property type="term" value="C:vesicle"/>
    <property type="evidence" value="ECO:0007669"/>
    <property type="project" value="UniProtKB-SubCell"/>
</dbReference>
<dbReference type="InterPro" id="IPR056780">
    <property type="entry name" value="Renin_r_C"/>
</dbReference>
<evidence type="ECO:0000256" key="2">
    <source>
        <dbReference type="ARBA" id="ARBA00004251"/>
    </source>
</evidence>
<accession>A0A1W4WMV0</accession>
<dbReference type="Pfam" id="PF07850">
    <property type="entry name" value="Renin_r"/>
    <property type="match status" value="1"/>
</dbReference>
<dbReference type="KEGG" id="apln:108734651"/>
<dbReference type="Proteomes" id="UP000192223">
    <property type="component" value="Unplaced"/>
</dbReference>
<evidence type="ECO:0000313" key="16">
    <source>
        <dbReference type="RefSeq" id="XP_018321787.1"/>
    </source>
</evidence>
<protein>
    <submittedName>
        <fullName evidence="16">Renin receptor</fullName>
    </submittedName>
</protein>
<dbReference type="InParanoid" id="A0A1W4WMV0"/>
<dbReference type="InterPro" id="IPR057318">
    <property type="entry name" value="RENR_N"/>
</dbReference>
<reference evidence="16" key="1">
    <citation type="submission" date="2025-08" db="UniProtKB">
        <authorList>
            <consortium name="RefSeq"/>
        </authorList>
    </citation>
    <scope>IDENTIFICATION</scope>
    <source>
        <tissue evidence="16">Entire body</tissue>
    </source>
</reference>
<evidence type="ECO:0000256" key="5">
    <source>
        <dbReference type="ARBA" id="ARBA00022685"/>
    </source>
</evidence>
<keyword evidence="7" id="KW-0732">Signal</keyword>
<proteinExistence type="predicted"/>
<dbReference type="PANTHER" id="PTHR13351">
    <property type="entry name" value="RENIN RECEPTOR"/>
    <property type="match status" value="1"/>
</dbReference>
<dbReference type="InterPro" id="IPR012493">
    <property type="entry name" value="Renin_rcpt"/>
</dbReference>
<name>A0A1W4WMV0_AGRPL</name>
<keyword evidence="5" id="KW-0165">Cleavage on pair of basic residues</keyword>
<evidence type="ECO:0000256" key="12">
    <source>
        <dbReference type="SAM" id="Phobius"/>
    </source>
</evidence>
<dbReference type="FunCoup" id="A0A1W4WMV0">
    <property type="interactions" value="637"/>
</dbReference>
<dbReference type="GeneID" id="108734651"/>
<feature type="domain" description="Renin receptor-like C-terminal transmembrane spanning segment" evidence="13">
    <location>
        <begin position="283"/>
        <end position="351"/>
    </location>
</feature>
<keyword evidence="10 12" id="KW-0472">Membrane</keyword>
<dbReference type="GO" id="GO:0030177">
    <property type="term" value="P:positive regulation of Wnt signaling pathway"/>
    <property type="evidence" value="ECO:0007669"/>
    <property type="project" value="TreeGrafter"/>
</dbReference>
<dbReference type="GO" id="GO:0038023">
    <property type="term" value="F:signaling receptor activity"/>
    <property type="evidence" value="ECO:0007669"/>
    <property type="project" value="InterPro"/>
</dbReference>
<evidence type="ECO:0000256" key="8">
    <source>
        <dbReference type="ARBA" id="ARBA00022824"/>
    </source>
</evidence>
<evidence type="ECO:0000256" key="10">
    <source>
        <dbReference type="ARBA" id="ARBA00023136"/>
    </source>
</evidence>
<keyword evidence="8" id="KW-0256">Endoplasmic reticulum</keyword>